<reference evidence="3" key="3">
    <citation type="submission" date="2015-06" db="UniProtKB">
        <authorList>
            <consortium name="EnsemblMetazoa"/>
        </authorList>
    </citation>
    <scope>IDENTIFICATION</scope>
</reference>
<reference evidence="4" key="1">
    <citation type="submission" date="2012-12" db="EMBL/GenBank/DDBJ databases">
        <authorList>
            <person name="Hellsten U."/>
            <person name="Grimwood J."/>
            <person name="Chapman J.A."/>
            <person name="Shapiro H."/>
            <person name="Aerts A."/>
            <person name="Otillar R.P."/>
            <person name="Terry A.Y."/>
            <person name="Boore J.L."/>
            <person name="Simakov O."/>
            <person name="Marletaz F."/>
            <person name="Cho S.-J."/>
            <person name="Edsinger-Gonzales E."/>
            <person name="Havlak P."/>
            <person name="Kuo D.-H."/>
            <person name="Larsson T."/>
            <person name="Lv J."/>
            <person name="Arendt D."/>
            <person name="Savage R."/>
            <person name="Osoegawa K."/>
            <person name="de Jong P."/>
            <person name="Lindberg D.R."/>
            <person name="Seaver E.C."/>
            <person name="Weisblat D.A."/>
            <person name="Putnam N.H."/>
            <person name="Grigoriev I.V."/>
            <person name="Rokhsar D.S."/>
        </authorList>
    </citation>
    <scope>NUCLEOTIDE SEQUENCE</scope>
</reference>
<protein>
    <submittedName>
        <fullName evidence="2 3">Uncharacterized protein</fullName>
    </submittedName>
</protein>
<dbReference type="EMBL" id="KB097700">
    <property type="protein sequence ID" value="ESN91474.1"/>
    <property type="molecule type" value="Genomic_DNA"/>
</dbReference>
<name>T1EWY3_HELRO</name>
<dbReference type="HOGENOM" id="CLU_2148548_0_0_1"/>
<sequence>MLKVYACLVLAFVLAQENFAIDEDLTQNLLINNRNREEILKYLNYVERRDVLLDEKLALILRELSLVPEKIDIMKSCLTIINMTKKGVTVEEHYEVAPKEKYFRTAWKAAEN</sequence>
<dbReference type="KEGG" id="hro:HELRODRAFT_165513"/>
<dbReference type="EnsemblMetazoa" id="HelroT165513">
    <property type="protein sequence ID" value="HelroP165513"/>
    <property type="gene ID" value="HelroG165513"/>
</dbReference>
<dbReference type="EMBL" id="AMQM01002084">
    <property type="status" value="NOT_ANNOTATED_CDS"/>
    <property type="molecule type" value="Genomic_DNA"/>
</dbReference>
<organism evidence="3 4">
    <name type="scientific">Helobdella robusta</name>
    <name type="common">Californian leech</name>
    <dbReference type="NCBI Taxonomy" id="6412"/>
    <lineage>
        <taxon>Eukaryota</taxon>
        <taxon>Metazoa</taxon>
        <taxon>Spiralia</taxon>
        <taxon>Lophotrochozoa</taxon>
        <taxon>Annelida</taxon>
        <taxon>Clitellata</taxon>
        <taxon>Hirudinea</taxon>
        <taxon>Rhynchobdellida</taxon>
        <taxon>Glossiphoniidae</taxon>
        <taxon>Helobdella</taxon>
    </lineage>
</organism>
<keyword evidence="4" id="KW-1185">Reference proteome</keyword>
<dbReference type="RefSeq" id="XP_009030326.1">
    <property type="nucleotide sequence ID" value="XM_009032078.1"/>
</dbReference>
<reference evidence="2 4" key="2">
    <citation type="journal article" date="2013" name="Nature">
        <title>Insights into bilaterian evolution from three spiralian genomes.</title>
        <authorList>
            <person name="Simakov O."/>
            <person name="Marletaz F."/>
            <person name="Cho S.J."/>
            <person name="Edsinger-Gonzales E."/>
            <person name="Havlak P."/>
            <person name="Hellsten U."/>
            <person name="Kuo D.H."/>
            <person name="Larsson T."/>
            <person name="Lv J."/>
            <person name="Arendt D."/>
            <person name="Savage R."/>
            <person name="Osoegawa K."/>
            <person name="de Jong P."/>
            <person name="Grimwood J."/>
            <person name="Chapman J.A."/>
            <person name="Shapiro H."/>
            <person name="Aerts A."/>
            <person name="Otillar R.P."/>
            <person name="Terry A.Y."/>
            <person name="Boore J.L."/>
            <person name="Grigoriev I.V."/>
            <person name="Lindberg D.R."/>
            <person name="Seaver E.C."/>
            <person name="Weisblat D.A."/>
            <person name="Putnam N.H."/>
            <person name="Rokhsar D.S."/>
        </authorList>
    </citation>
    <scope>NUCLEOTIDE SEQUENCE</scope>
</reference>
<accession>T1EWY3</accession>
<evidence type="ECO:0000256" key="1">
    <source>
        <dbReference type="SAM" id="SignalP"/>
    </source>
</evidence>
<proteinExistence type="predicted"/>
<dbReference type="CTD" id="20201083"/>
<dbReference type="AlphaFoldDB" id="T1EWY3"/>
<evidence type="ECO:0000313" key="2">
    <source>
        <dbReference type="EMBL" id="ESN91474.1"/>
    </source>
</evidence>
<evidence type="ECO:0000313" key="3">
    <source>
        <dbReference type="EnsemblMetazoa" id="HelroP165513"/>
    </source>
</evidence>
<keyword evidence="1" id="KW-0732">Signal</keyword>
<dbReference type="Proteomes" id="UP000015101">
    <property type="component" value="Unassembled WGS sequence"/>
</dbReference>
<feature type="chain" id="PRO_5011952281" evidence="1">
    <location>
        <begin position="16"/>
        <end position="112"/>
    </location>
</feature>
<dbReference type="InParanoid" id="T1EWY3"/>
<gene>
    <name evidence="3" type="primary">20201083</name>
    <name evidence="2" type="ORF">HELRODRAFT_165513</name>
</gene>
<feature type="signal peptide" evidence="1">
    <location>
        <begin position="1"/>
        <end position="15"/>
    </location>
</feature>
<dbReference type="GeneID" id="20201083"/>
<evidence type="ECO:0000313" key="4">
    <source>
        <dbReference type="Proteomes" id="UP000015101"/>
    </source>
</evidence>